<feature type="transmembrane region" description="Helical" evidence="4">
    <location>
        <begin position="163"/>
        <end position="180"/>
    </location>
</feature>
<keyword evidence="3 4" id="KW-0472">Membrane</keyword>
<feature type="transmembrane region" description="Helical" evidence="4">
    <location>
        <begin position="249"/>
        <end position="271"/>
    </location>
</feature>
<feature type="domain" description="Major facilitator superfamily (MFS) profile" evidence="5">
    <location>
        <begin position="216"/>
        <end position="411"/>
    </location>
</feature>
<evidence type="ECO:0000256" key="2">
    <source>
        <dbReference type="ARBA" id="ARBA00022989"/>
    </source>
</evidence>
<evidence type="ECO:0000256" key="1">
    <source>
        <dbReference type="ARBA" id="ARBA00022692"/>
    </source>
</evidence>
<dbReference type="RefSeq" id="WP_282583332.1">
    <property type="nucleotide sequence ID" value="NZ_JAMOIM010000001.1"/>
</dbReference>
<feature type="transmembrane region" description="Helical" evidence="4">
    <location>
        <begin position="308"/>
        <end position="329"/>
    </location>
</feature>
<name>A0AA41YTZ8_9HYPH</name>
<dbReference type="InterPro" id="IPR036259">
    <property type="entry name" value="MFS_trans_sf"/>
</dbReference>
<proteinExistence type="predicted"/>
<dbReference type="PANTHER" id="PTHR23539">
    <property type="entry name" value="MFS TRANSPORTER"/>
    <property type="match status" value="1"/>
</dbReference>
<reference evidence="6" key="1">
    <citation type="submission" date="2022-05" db="EMBL/GenBank/DDBJ databases">
        <authorList>
            <person name="Pankratov T."/>
        </authorList>
    </citation>
    <scope>NUCLEOTIDE SEQUENCE</scope>
    <source>
        <strain evidence="6">BP6-180914</strain>
    </source>
</reference>
<dbReference type="Pfam" id="PF07690">
    <property type="entry name" value="MFS_1"/>
    <property type="match status" value="1"/>
</dbReference>
<dbReference type="AlphaFoldDB" id="A0AA41YTZ8"/>
<comment type="caution">
    <text evidence="6">The sequence shown here is derived from an EMBL/GenBank/DDBJ whole genome shotgun (WGS) entry which is preliminary data.</text>
</comment>
<evidence type="ECO:0000259" key="5">
    <source>
        <dbReference type="PROSITE" id="PS50850"/>
    </source>
</evidence>
<dbReference type="PANTHER" id="PTHR23539:SF1">
    <property type="entry name" value="MAJOR FACILITATOR SUPERFAMILY (MFS) PROFILE DOMAIN-CONTAINING PROTEIN"/>
    <property type="match status" value="1"/>
</dbReference>
<keyword evidence="7" id="KW-1185">Reference proteome</keyword>
<feature type="transmembrane region" description="Helical" evidence="4">
    <location>
        <begin position="341"/>
        <end position="365"/>
    </location>
</feature>
<evidence type="ECO:0000313" key="7">
    <source>
        <dbReference type="Proteomes" id="UP001165667"/>
    </source>
</evidence>
<feature type="transmembrane region" description="Helical" evidence="4">
    <location>
        <begin position="76"/>
        <end position="97"/>
    </location>
</feature>
<sequence length="411" mass="42222">MPSRRSRWALDWFVFFVADIQTGFGPFVAVYLTSEKWTQTDIGLVLTAAGLVGLFAQVPLGALVDSVRSLRATAAVAVSAIGAAAFGLAAWPVFPLVLATRLVHAGASCVLGPAIASMSLNLVGPPGISARLGRNASFMSIGTGLAAAGMGVCGYYLSSQAVFYVAALLVVPALLALLRIQPAEVAPRTAPVAPHPGQSWTVAFAGLRVLLRDRALMVFAGCMVLFQLANAAMLPLAASMVTLRSSSSATVMVAAAIVVPQAIVAILSPLVGIKAQAWGRRPLLLIGFAVLPIRGLLFAVVVDPHLLVLVQALDGVSGAVLGVLVPLTMADVTRRTGHFNLAQGAIGCAVGLGASISSTVAGSLADRFGSYTAFVAMGIVAAVAFLAVFLAMPETRPSDEAELEADTPTQP</sequence>
<gene>
    <name evidence="6" type="ORF">M8523_03065</name>
</gene>
<feature type="transmembrane region" description="Helical" evidence="4">
    <location>
        <begin position="283"/>
        <end position="302"/>
    </location>
</feature>
<dbReference type="SUPFAM" id="SSF103473">
    <property type="entry name" value="MFS general substrate transporter"/>
    <property type="match status" value="1"/>
</dbReference>
<evidence type="ECO:0000256" key="3">
    <source>
        <dbReference type="ARBA" id="ARBA00023136"/>
    </source>
</evidence>
<protein>
    <submittedName>
        <fullName evidence="6">MFS transporter</fullName>
    </submittedName>
</protein>
<evidence type="ECO:0000256" key="4">
    <source>
        <dbReference type="SAM" id="Phobius"/>
    </source>
</evidence>
<feature type="transmembrane region" description="Helical" evidence="4">
    <location>
        <begin position="103"/>
        <end position="124"/>
    </location>
</feature>
<feature type="transmembrane region" description="Helical" evidence="4">
    <location>
        <begin position="371"/>
        <end position="392"/>
    </location>
</feature>
<dbReference type="InterPro" id="IPR020846">
    <property type="entry name" value="MFS_dom"/>
</dbReference>
<feature type="transmembrane region" description="Helical" evidence="4">
    <location>
        <begin position="44"/>
        <end position="64"/>
    </location>
</feature>
<feature type="transmembrane region" description="Helical" evidence="4">
    <location>
        <begin position="216"/>
        <end position="237"/>
    </location>
</feature>
<keyword evidence="1 4" id="KW-0812">Transmembrane</keyword>
<keyword evidence="2 4" id="KW-1133">Transmembrane helix</keyword>
<dbReference type="EMBL" id="JAMOIM010000001">
    <property type="protein sequence ID" value="MCW6506997.1"/>
    <property type="molecule type" value="Genomic_DNA"/>
</dbReference>
<accession>A0AA41YTZ8</accession>
<evidence type="ECO:0000313" key="6">
    <source>
        <dbReference type="EMBL" id="MCW6506997.1"/>
    </source>
</evidence>
<feature type="transmembrane region" description="Helical" evidence="4">
    <location>
        <begin position="136"/>
        <end position="157"/>
    </location>
</feature>
<dbReference type="Proteomes" id="UP001165667">
    <property type="component" value="Unassembled WGS sequence"/>
</dbReference>
<organism evidence="6 7">
    <name type="scientific">Lichenifustis flavocetrariae</name>
    <dbReference type="NCBI Taxonomy" id="2949735"/>
    <lineage>
        <taxon>Bacteria</taxon>
        <taxon>Pseudomonadati</taxon>
        <taxon>Pseudomonadota</taxon>
        <taxon>Alphaproteobacteria</taxon>
        <taxon>Hyphomicrobiales</taxon>
        <taxon>Lichenihabitantaceae</taxon>
        <taxon>Lichenifustis</taxon>
    </lineage>
</organism>
<dbReference type="GO" id="GO:0022857">
    <property type="term" value="F:transmembrane transporter activity"/>
    <property type="evidence" value="ECO:0007669"/>
    <property type="project" value="InterPro"/>
</dbReference>
<dbReference type="PROSITE" id="PS50850">
    <property type="entry name" value="MFS"/>
    <property type="match status" value="1"/>
</dbReference>
<feature type="transmembrane region" description="Helical" evidence="4">
    <location>
        <begin position="12"/>
        <end position="32"/>
    </location>
</feature>
<dbReference type="Gene3D" id="1.20.1250.20">
    <property type="entry name" value="MFS general substrate transporter like domains"/>
    <property type="match status" value="2"/>
</dbReference>
<dbReference type="InterPro" id="IPR011701">
    <property type="entry name" value="MFS"/>
</dbReference>